<dbReference type="InterPro" id="IPR029006">
    <property type="entry name" value="ADF-H/Gelsolin-like_dom_sf"/>
</dbReference>
<dbReference type="InterPro" id="IPR036180">
    <property type="entry name" value="Gelsolin-like_dom_sf"/>
</dbReference>
<dbReference type="InterPro" id="IPR036175">
    <property type="entry name" value="Sec23/24_helical_dom_sf"/>
</dbReference>
<dbReference type="AlphaFoldDB" id="A0A699ZY75"/>
<dbReference type="Pfam" id="PF04811">
    <property type="entry name" value="Sec23_trunk"/>
    <property type="match status" value="1"/>
</dbReference>
<dbReference type="SUPFAM" id="SSF82754">
    <property type="entry name" value="C-terminal, gelsolin-like domain of Sec23/24"/>
    <property type="match status" value="1"/>
</dbReference>
<reference evidence="3 4" key="1">
    <citation type="submission" date="2020-02" db="EMBL/GenBank/DDBJ databases">
        <title>Draft genome sequence of Haematococcus lacustris strain NIES-144.</title>
        <authorList>
            <person name="Morimoto D."/>
            <person name="Nakagawa S."/>
            <person name="Yoshida T."/>
            <person name="Sawayama S."/>
        </authorList>
    </citation>
    <scope>NUCLEOTIDE SEQUENCE [LARGE SCALE GENOMIC DNA]</scope>
    <source>
        <strain evidence="3 4">NIES-144</strain>
    </source>
</reference>
<dbReference type="SUPFAM" id="SSF82919">
    <property type="entry name" value="Zn-finger domain of Sec23/24"/>
    <property type="match status" value="1"/>
</dbReference>
<dbReference type="Gene3D" id="1.20.120.730">
    <property type="entry name" value="Sec23/Sec24 helical domain"/>
    <property type="match status" value="1"/>
</dbReference>
<gene>
    <name evidence="3" type="ORF">HaLaN_18173</name>
</gene>
<dbReference type="GO" id="GO:0090110">
    <property type="term" value="P:COPII-coated vesicle cargo loading"/>
    <property type="evidence" value="ECO:0007669"/>
    <property type="project" value="TreeGrafter"/>
</dbReference>
<keyword evidence="4" id="KW-1185">Reference proteome</keyword>
<dbReference type="GO" id="GO:0070971">
    <property type="term" value="C:endoplasmic reticulum exit site"/>
    <property type="evidence" value="ECO:0007669"/>
    <property type="project" value="TreeGrafter"/>
</dbReference>
<dbReference type="InterPro" id="IPR036174">
    <property type="entry name" value="Znf_Sec23_Sec24_sf"/>
</dbReference>
<dbReference type="Gene3D" id="3.40.50.410">
    <property type="entry name" value="von Willebrand factor, type A domain"/>
    <property type="match status" value="1"/>
</dbReference>
<dbReference type="InterPro" id="IPR036465">
    <property type="entry name" value="vWFA_dom_sf"/>
</dbReference>
<dbReference type="PANTHER" id="PTHR13803:SF4">
    <property type="entry name" value="SECRETORY 24CD, ISOFORM C"/>
    <property type="match status" value="1"/>
</dbReference>
<evidence type="ECO:0000313" key="3">
    <source>
        <dbReference type="EMBL" id="GFH20962.1"/>
    </source>
</evidence>
<evidence type="ECO:0000259" key="2">
    <source>
        <dbReference type="Pfam" id="PF08033"/>
    </source>
</evidence>
<dbReference type="Pfam" id="PF08033">
    <property type="entry name" value="Sec23_BS"/>
    <property type="match status" value="1"/>
</dbReference>
<dbReference type="Proteomes" id="UP000485058">
    <property type="component" value="Unassembled WGS sequence"/>
</dbReference>
<dbReference type="SUPFAM" id="SSF81995">
    <property type="entry name" value="beta-sandwich domain of Sec23/24"/>
    <property type="match status" value="1"/>
</dbReference>
<dbReference type="GO" id="GO:0030127">
    <property type="term" value="C:COPII vesicle coat"/>
    <property type="evidence" value="ECO:0007669"/>
    <property type="project" value="InterPro"/>
</dbReference>
<feature type="domain" description="Sec23/Sec24 trunk" evidence="1">
    <location>
        <begin position="63"/>
        <end position="296"/>
    </location>
</feature>
<accession>A0A699ZY75</accession>
<dbReference type="InterPro" id="IPR050550">
    <property type="entry name" value="SEC23_SEC24_subfamily"/>
</dbReference>
<sequence>MRFASSGRSFTCNFCGCSNQTPDSYFCHLGPNGRRHDADDRPELCHGSVEYLATQDYLVRPAMAPSHFFLVDVTQTAVASGATATVCSSISHALDHMPYPERTTVGLATFDSSIHFFALRGGERQPQMMVVSDTSDAFAPDSAPLLVPLADCKQALQQLLASIPDMFARTLVAESCAGTAIEAAATLLQAKGGKLHAFLCVLPTLGLHPLKPRDGMASSEKDKLAFLASQDNTLKTSAMTAAEFQVAIDIALLAQGYMDVASLLDLVAVTGGTLYQYTPFNPVLDHDQVLNDLKWNLSRPQGMEAVMRLRCSQGLDVAHYTGHYYRMPSSPTDVFLPAIDSDKGLLAVVQHTEKLSPGSECFLQAALLYTSPDGVRRIRIHTLALPVTDNISSVFKGADLDTYTCHLTRRLAGALQGMTLAAARESITSAVVSSLHAYRKYCASNSSAGGVEAMGGLPEGLVASAESLQEMLGVESYEALCRVPGNFPLLPRDNKVSEALQQLLNKVRVHRSSFMRLRVARKGDPAEVAFFNGLVEDRSSAGLSYVEYLCQVHRLIQNKMS</sequence>
<dbReference type="Gene3D" id="2.30.30.380">
    <property type="entry name" value="Zn-finger domain of Sec23/24"/>
    <property type="match status" value="1"/>
</dbReference>
<dbReference type="GO" id="GO:0006886">
    <property type="term" value="P:intracellular protein transport"/>
    <property type="evidence" value="ECO:0007669"/>
    <property type="project" value="InterPro"/>
</dbReference>
<dbReference type="Gene3D" id="3.40.20.10">
    <property type="entry name" value="Severin"/>
    <property type="match status" value="1"/>
</dbReference>
<dbReference type="EMBL" id="BLLF01001733">
    <property type="protein sequence ID" value="GFH20962.1"/>
    <property type="molecule type" value="Genomic_DNA"/>
</dbReference>
<evidence type="ECO:0000259" key="1">
    <source>
        <dbReference type="Pfam" id="PF04811"/>
    </source>
</evidence>
<dbReference type="PANTHER" id="PTHR13803">
    <property type="entry name" value="SEC24-RELATED PROTEIN"/>
    <property type="match status" value="1"/>
</dbReference>
<protein>
    <submittedName>
        <fullName evidence="3">Uncharacterized protein</fullName>
    </submittedName>
</protein>
<dbReference type="GO" id="GO:0008270">
    <property type="term" value="F:zinc ion binding"/>
    <property type="evidence" value="ECO:0007669"/>
    <property type="project" value="InterPro"/>
</dbReference>
<dbReference type="SUPFAM" id="SSF53300">
    <property type="entry name" value="vWA-like"/>
    <property type="match status" value="1"/>
</dbReference>
<feature type="domain" description="Sec23/Sec24 beta-sandwich" evidence="2">
    <location>
        <begin position="302"/>
        <end position="388"/>
    </location>
</feature>
<dbReference type="SUPFAM" id="SSF81811">
    <property type="entry name" value="Helical domain of Sec23/24"/>
    <property type="match status" value="1"/>
</dbReference>
<dbReference type="InterPro" id="IPR006896">
    <property type="entry name" value="Sec23/24_trunk_dom"/>
</dbReference>
<dbReference type="InterPro" id="IPR012990">
    <property type="entry name" value="Beta-sandwich_Sec23_24"/>
</dbReference>
<dbReference type="GO" id="GO:0000149">
    <property type="term" value="F:SNARE binding"/>
    <property type="evidence" value="ECO:0007669"/>
    <property type="project" value="TreeGrafter"/>
</dbReference>
<organism evidence="3 4">
    <name type="scientific">Haematococcus lacustris</name>
    <name type="common">Green alga</name>
    <name type="synonym">Haematococcus pluvialis</name>
    <dbReference type="NCBI Taxonomy" id="44745"/>
    <lineage>
        <taxon>Eukaryota</taxon>
        <taxon>Viridiplantae</taxon>
        <taxon>Chlorophyta</taxon>
        <taxon>core chlorophytes</taxon>
        <taxon>Chlorophyceae</taxon>
        <taxon>CS clade</taxon>
        <taxon>Chlamydomonadales</taxon>
        <taxon>Haematococcaceae</taxon>
        <taxon>Haematococcus</taxon>
    </lineage>
</organism>
<comment type="caution">
    <text evidence="3">The sequence shown here is derived from an EMBL/GenBank/DDBJ whole genome shotgun (WGS) entry which is preliminary data.</text>
</comment>
<name>A0A699ZY75_HAELA</name>
<evidence type="ECO:0000313" key="4">
    <source>
        <dbReference type="Proteomes" id="UP000485058"/>
    </source>
</evidence>
<proteinExistence type="predicted"/>